<feature type="binding site" evidence="6">
    <location>
        <position position="81"/>
    </location>
    <ligand>
        <name>S-adenosyl-L-methionine</name>
        <dbReference type="ChEBI" id="CHEBI:59789"/>
    </ligand>
</feature>
<dbReference type="PANTHER" id="PTHR11265">
    <property type="entry name" value="S-ADENOSYL-METHYLTRANSFERASE MRAW"/>
    <property type="match status" value="1"/>
</dbReference>
<protein>
    <recommendedName>
        <fullName evidence="6">Ribosomal RNA small subunit methyltransferase H</fullName>
        <ecNumber evidence="6">2.1.1.199</ecNumber>
    </recommendedName>
    <alternativeName>
        <fullName evidence="6">16S rRNA m(4)C1402 methyltransferase</fullName>
    </alternativeName>
    <alternativeName>
        <fullName evidence="6">rRNA (cytosine-N(4)-)-methyltransferase RsmH</fullName>
    </alternativeName>
</protein>
<evidence type="ECO:0000256" key="3">
    <source>
        <dbReference type="ARBA" id="ARBA00022603"/>
    </source>
</evidence>
<gene>
    <name evidence="7" type="primary">mraW</name>
    <name evidence="6" type="synonym">rsmH</name>
    <name evidence="7" type="ORF">HMPREF9225_1214</name>
</gene>
<dbReference type="Pfam" id="PF01795">
    <property type="entry name" value="Methyltransf_5"/>
    <property type="match status" value="1"/>
</dbReference>
<keyword evidence="8" id="KW-1185">Reference proteome</keyword>
<accession>E0NM25</accession>
<dbReference type="PIRSF" id="PIRSF004486">
    <property type="entry name" value="MraW"/>
    <property type="match status" value="1"/>
</dbReference>
<dbReference type="SUPFAM" id="SSF53335">
    <property type="entry name" value="S-adenosyl-L-methionine-dependent methyltransferases"/>
    <property type="match status" value="1"/>
</dbReference>
<evidence type="ECO:0000256" key="2">
    <source>
        <dbReference type="ARBA" id="ARBA00022552"/>
    </source>
</evidence>
<keyword evidence="4 6" id="KW-0808">Transferase</keyword>
<dbReference type="HOGENOM" id="CLU_038422_2_0_9"/>
<dbReference type="EC" id="2.1.1.199" evidence="6"/>
<dbReference type="AlphaFoldDB" id="E0NM25"/>
<dbReference type="NCBIfam" id="TIGR00006">
    <property type="entry name" value="16S rRNA (cytosine(1402)-N(4))-methyltransferase RsmH"/>
    <property type="match status" value="1"/>
</dbReference>
<evidence type="ECO:0000313" key="7">
    <source>
        <dbReference type="EMBL" id="EFM25080.1"/>
    </source>
</evidence>
<dbReference type="PANTHER" id="PTHR11265:SF0">
    <property type="entry name" value="12S RRNA N4-METHYLCYTIDINE METHYLTRANSFERASE"/>
    <property type="match status" value="1"/>
</dbReference>
<dbReference type="OrthoDB" id="9806637at2"/>
<name>E0NM25_9FIRM</name>
<dbReference type="SUPFAM" id="SSF81799">
    <property type="entry name" value="Putative methyltransferase TM0872, insert domain"/>
    <property type="match status" value="1"/>
</dbReference>
<dbReference type="eggNOG" id="COG0275">
    <property type="taxonomic scope" value="Bacteria"/>
</dbReference>
<sequence>MTNFEHIPVLFNETIEGLNIRENHIYMDCTIGGAGHSSEILKRLNGTGLLVGIDQDEFALYTSEKRLREIGDNFKLFNNNFELFRENLDSLGISKVDGILLDLGVSSHQFDEASRGFSYNYDAPLDMRMNKSTRITAKDIVNTYSKEALMKIFYEYGEEKWSKRVAEFIVKARNSKTIETTFELVEIIKAAIPKGARSGGPHPAKRIFQALRIETNDELGVLRRSLGDMIESLNPGGRICVISFHSLEDRIVKDTFKYYYLDCICPPEVPVCTCNKKREIEIITRKPITASKEELAINNRAHSAKLRIAEKLEV</sequence>
<feature type="binding site" evidence="6">
    <location>
        <begin position="34"/>
        <end position="36"/>
    </location>
    <ligand>
        <name>S-adenosyl-L-methionine</name>
        <dbReference type="ChEBI" id="CHEBI:59789"/>
    </ligand>
</feature>
<dbReference type="EMBL" id="AEEH01000044">
    <property type="protein sequence ID" value="EFM25080.1"/>
    <property type="molecule type" value="Genomic_DNA"/>
</dbReference>
<feature type="binding site" evidence="6">
    <location>
        <position position="54"/>
    </location>
    <ligand>
        <name>S-adenosyl-L-methionine</name>
        <dbReference type="ChEBI" id="CHEBI:59789"/>
    </ligand>
</feature>
<evidence type="ECO:0000256" key="4">
    <source>
        <dbReference type="ARBA" id="ARBA00022679"/>
    </source>
</evidence>
<comment type="catalytic activity">
    <reaction evidence="6">
        <text>cytidine(1402) in 16S rRNA + S-adenosyl-L-methionine = N(4)-methylcytidine(1402) in 16S rRNA + S-adenosyl-L-homocysteine + H(+)</text>
        <dbReference type="Rhea" id="RHEA:42928"/>
        <dbReference type="Rhea" id="RHEA-COMP:10286"/>
        <dbReference type="Rhea" id="RHEA-COMP:10287"/>
        <dbReference type="ChEBI" id="CHEBI:15378"/>
        <dbReference type="ChEBI" id="CHEBI:57856"/>
        <dbReference type="ChEBI" id="CHEBI:59789"/>
        <dbReference type="ChEBI" id="CHEBI:74506"/>
        <dbReference type="ChEBI" id="CHEBI:82748"/>
        <dbReference type="EC" id="2.1.1.199"/>
    </reaction>
</comment>
<organism evidence="7 8">
    <name type="scientific">Peptoniphilus duerdenii ATCC BAA-1640</name>
    <dbReference type="NCBI Taxonomy" id="862517"/>
    <lineage>
        <taxon>Bacteria</taxon>
        <taxon>Bacillati</taxon>
        <taxon>Bacillota</taxon>
        <taxon>Tissierellia</taxon>
        <taxon>Tissierellales</taxon>
        <taxon>Peptoniphilaceae</taxon>
        <taxon>Peptoniphilus</taxon>
    </lineage>
</organism>
<keyword evidence="2 6" id="KW-0698">rRNA processing</keyword>
<keyword evidence="3 6" id="KW-0489">Methyltransferase</keyword>
<dbReference type="InterPro" id="IPR023397">
    <property type="entry name" value="SAM-dep_MeTrfase_MraW_recog"/>
</dbReference>
<keyword evidence="5 6" id="KW-0949">S-adenosyl-L-methionine</keyword>
<dbReference type="Gene3D" id="3.40.50.150">
    <property type="entry name" value="Vaccinia Virus protein VP39"/>
    <property type="match status" value="1"/>
</dbReference>
<dbReference type="HAMAP" id="MF_01007">
    <property type="entry name" value="16SrRNA_methyltr_H"/>
    <property type="match status" value="1"/>
</dbReference>
<feature type="binding site" evidence="6">
    <location>
        <position position="109"/>
    </location>
    <ligand>
        <name>S-adenosyl-L-methionine</name>
        <dbReference type="ChEBI" id="CHEBI:59789"/>
    </ligand>
</feature>
<dbReference type="FunFam" id="1.10.150.170:FF:000003">
    <property type="entry name" value="Ribosomal RNA small subunit methyltransferase H"/>
    <property type="match status" value="1"/>
</dbReference>
<comment type="caution">
    <text evidence="7">The sequence shown here is derived from an EMBL/GenBank/DDBJ whole genome shotgun (WGS) entry which is preliminary data.</text>
</comment>
<dbReference type="GO" id="GO:0071424">
    <property type="term" value="F:rRNA (cytosine-N4-)-methyltransferase activity"/>
    <property type="evidence" value="ECO:0007669"/>
    <property type="project" value="UniProtKB-UniRule"/>
</dbReference>
<keyword evidence="6" id="KW-0963">Cytoplasm</keyword>
<dbReference type="InterPro" id="IPR029063">
    <property type="entry name" value="SAM-dependent_MTases_sf"/>
</dbReference>
<dbReference type="GO" id="GO:0070475">
    <property type="term" value="P:rRNA base methylation"/>
    <property type="evidence" value="ECO:0007669"/>
    <property type="project" value="UniProtKB-UniRule"/>
</dbReference>
<dbReference type="Proteomes" id="UP000003280">
    <property type="component" value="Unassembled WGS sequence"/>
</dbReference>
<proteinExistence type="inferred from homology"/>
<comment type="similarity">
    <text evidence="1 6">Belongs to the methyltransferase superfamily. RsmH family.</text>
</comment>
<dbReference type="GO" id="GO:0005737">
    <property type="term" value="C:cytoplasm"/>
    <property type="evidence" value="ECO:0007669"/>
    <property type="project" value="UniProtKB-SubCell"/>
</dbReference>
<comment type="function">
    <text evidence="6">Specifically methylates the N4 position of cytidine in position 1402 (C1402) of 16S rRNA.</text>
</comment>
<feature type="binding site" evidence="6">
    <location>
        <position position="102"/>
    </location>
    <ligand>
        <name>S-adenosyl-L-methionine</name>
        <dbReference type="ChEBI" id="CHEBI:59789"/>
    </ligand>
</feature>
<evidence type="ECO:0000313" key="8">
    <source>
        <dbReference type="Proteomes" id="UP000003280"/>
    </source>
</evidence>
<evidence type="ECO:0000256" key="1">
    <source>
        <dbReference type="ARBA" id="ARBA00010396"/>
    </source>
</evidence>
<evidence type="ECO:0000256" key="6">
    <source>
        <dbReference type="HAMAP-Rule" id="MF_01007"/>
    </source>
</evidence>
<dbReference type="Gene3D" id="1.10.150.170">
    <property type="entry name" value="Putative methyltransferase TM0872, insert domain"/>
    <property type="match status" value="1"/>
</dbReference>
<dbReference type="STRING" id="862517.HMPREF9225_1214"/>
<reference evidence="7 8" key="1">
    <citation type="submission" date="2010-07" db="EMBL/GenBank/DDBJ databases">
        <authorList>
            <person name="Muzny D."/>
            <person name="Qin X."/>
            <person name="Deng J."/>
            <person name="Jiang H."/>
            <person name="Liu Y."/>
            <person name="Qu J."/>
            <person name="Song X.-Z."/>
            <person name="Zhang L."/>
            <person name="Thornton R."/>
            <person name="Coyle M."/>
            <person name="Francisco L."/>
            <person name="Jackson L."/>
            <person name="Javaid M."/>
            <person name="Korchina V."/>
            <person name="Kovar C."/>
            <person name="Mata R."/>
            <person name="Mathew T."/>
            <person name="Ngo R."/>
            <person name="Nguyen L."/>
            <person name="Nguyen N."/>
            <person name="Okwuonu G."/>
            <person name="Ongeri F."/>
            <person name="Pham C."/>
            <person name="Simmons D."/>
            <person name="Wilczek-Boney K."/>
            <person name="Hale W."/>
            <person name="Jakkamsetti A."/>
            <person name="Pham P."/>
            <person name="Ruth R."/>
            <person name="San Lucas F."/>
            <person name="Warren J."/>
            <person name="Zhang J."/>
            <person name="Zhao Z."/>
            <person name="Zhou C."/>
            <person name="Zhu D."/>
            <person name="Lee S."/>
            <person name="Bess C."/>
            <person name="Blankenburg K."/>
            <person name="Forbes L."/>
            <person name="Fu Q."/>
            <person name="Gubbala S."/>
            <person name="Hirani K."/>
            <person name="Jayaseelan J.C."/>
            <person name="Lara F."/>
            <person name="Munidasa M."/>
            <person name="Palculict T."/>
            <person name="Patil S."/>
            <person name="Pu L.-L."/>
            <person name="Saada N."/>
            <person name="Tang L."/>
            <person name="Weissenberger G."/>
            <person name="Zhu Y."/>
            <person name="Hemphill L."/>
            <person name="Shang Y."/>
            <person name="Youmans B."/>
            <person name="Ayvaz T."/>
            <person name="Ross M."/>
            <person name="Santibanez J."/>
            <person name="Aqrawi P."/>
            <person name="Gross S."/>
            <person name="Joshi V."/>
            <person name="Fowler G."/>
            <person name="Nazareth L."/>
            <person name="Reid J."/>
            <person name="Worley K."/>
            <person name="Petrosino J."/>
            <person name="Highlander S."/>
            <person name="Gibbs R."/>
        </authorList>
    </citation>
    <scope>NUCLEOTIDE SEQUENCE [LARGE SCALE GENOMIC DNA]</scope>
    <source>
        <strain evidence="7 8">ATCC BAA-1640</strain>
    </source>
</reference>
<evidence type="ECO:0000256" key="5">
    <source>
        <dbReference type="ARBA" id="ARBA00022691"/>
    </source>
</evidence>
<dbReference type="RefSeq" id="WP_008902028.1">
    <property type="nucleotide sequence ID" value="NZ_GL397071.1"/>
</dbReference>
<dbReference type="InterPro" id="IPR002903">
    <property type="entry name" value="RsmH"/>
</dbReference>
<comment type="subcellular location">
    <subcellularLocation>
        <location evidence="6">Cytoplasm</location>
    </subcellularLocation>
</comment>